<feature type="compositionally biased region" description="Basic and acidic residues" evidence="6">
    <location>
        <begin position="1"/>
        <end position="10"/>
    </location>
</feature>
<dbReference type="GO" id="GO:0000981">
    <property type="term" value="F:DNA-binding transcription factor activity, RNA polymerase II-specific"/>
    <property type="evidence" value="ECO:0007669"/>
    <property type="project" value="InterPro"/>
</dbReference>
<evidence type="ECO:0000256" key="2">
    <source>
        <dbReference type="ARBA" id="ARBA00023015"/>
    </source>
</evidence>
<dbReference type="GO" id="GO:0008270">
    <property type="term" value="F:zinc ion binding"/>
    <property type="evidence" value="ECO:0007669"/>
    <property type="project" value="InterPro"/>
</dbReference>
<dbReference type="SMART" id="SM00066">
    <property type="entry name" value="GAL4"/>
    <property type="match status" value="1"/>
</dbReference>
<dbReference type="InterPro" id="IPR051127">
    <property type="entry name" value="Fungal_SecMet_Regulators"/>
</dbReference>
<dbReference type="AlphaFoldDB" id="A0A0D2EIT9"/>
<dbReference type="CDD" id="cd00067">
    <property type="entry name" value="GAL4"/>
    <property type="match status" value="1"/>
</dbReference>
<dbReference type="RefSeq" id="XP_013315099.1">
    <property type="nucleotide sequence ID" value="XM_013459645.1"/>
</dbReference>
<evidence type="ECO:0000259" key="7">
    <source>
        <dbReference type="PROSITE" id="PS50048"/>
    </source>
</evidence>
<feature type="compositionally biased region" description="Polar residues" evidence="6">
    <location>
        <begin position="22"/>
        <end position="31"/>
    </location>
</feature>
<evidence type="ECO:0000256" key="6">
    <source>
        <dbReference type="SAM" id="MobiDB-lite"/>
    </source>
</evidence>
<keyword evidence="9" id="KW-1185">Reference proteome</keyword>
<dbReference type="GO" id="GO:0000435">
    <property type="term" value="P:positive regulation of transcription from RNA polymerase II promoter by galactose"/>
    <property type="evidence" value="ECO:0007669"/>
    <property type="project" value="TreeGrafter"/>
</dbReference>
<dbReference type="GO" id="GO:0006351">
    <property type="term" value="P:DNA-templated transcription"/>
    <property type="evidence" value="ECO:0007669"/>
    <property type="project" value="InterPro"/>
</dbReference>
<evidence type="ECO:0000256" key="3">
    <source>
        <dbReference type="ARBA" id="ARBA00023125"/>
    </source>
</evidence>
<dbReference type="PROSITE" id="PS00463">
    <property type="entry name" value="ZN2_CY6_FUNGAL_1"/>
    <property type="match status" value="1"/>
</dbReference>
<keyword evidence="2" id="KW-0805">Transcription regulation</keyword>
<dbReference type="GO" id="GO:0005634">
    <property type="term" value="C:nucleus"/>
    <property type="evidence" value="ECO:0007669"/>
    <property type="project" value="TreeGrafter"/>
</dbReference>
<dbReference type="GeneID" id="25328778"/>
<organism evidence="8 9">
    <name type="scientific">Exophiala xenobiotica</name>
    <dbReference type="NCBI Taxonomy" id="348802"/>
    <lineage>
        <taxon>Eukaryota</taxon>
        <taxon>Fungi</taxon>
        <taxon>Dikarya</taxon>
        <taxon>Ascomycota</taxon>
        <taxon>Pezizomycotina</taxon>
        <taxon>Eurotiomycetes</taxon>
        <taxon>Chaetothyriomycetidae</taxon>
        <taxon>Chaetothyriales</taxon>
        <taxon>Herpotrichiellaceae</taxon>
        <taxon>Exophiala</taxon>
    </lineage>
</organism>
<proteinExistence type="predicted"/>
<dbReference type="STRING" id="348802.A0A0D2EIT9"/>
<name>A0A0D2EIT9_9EURO</name>
<feature type="compositionally biased region" description="Basic and acidic residues" evidence="6">
    <location>
        <begin position="242"/>
        <end position="257"/>
    </location>
</feature>
<feature type="region of interest" description="Disordered" evidence="6">
    <location>
        <begin position="241"/>
        <end position="272"/>
    </location>
</feature>
<dbReference type="PANTHER" id="PTHR47424:SF3">
    <property type="entry name" value="REGULATORY PROTEIN GAL4"/>
    <property type="match status" value="1"/>
</dbReference>
<dbReference type="Pfam" id="PF04082">
    <property type="entry name" value="Fungal_trans"/>
    <property type="match status" value="1"/>
</dbReference>
<dbReference type="PANTHER" id="PTHR47424">
    <property type="entry name" value="REGULATORY PROTEIN GAL4"/>
    <property type="match status" value="1"/>
</dbReference>
<dbReference type="GO" id="GO:0000978">
    <property type="term" value="F:RNA polymerase II cis-regulatory region sequence-specific DNA binding"/>
    <property type="evidence" value="ECO:0007669"/>
    <property type="project" value="TreeGrafter"/>
</dbReference>
<evidence type="ECO:0000256" key="5">
    <source>
        <dbReference type="ARBA" id="ARBA00023242"/>
    </source>
</evidence>
<reference evidence="8 9" key="1">
    <citation type="submission" date="2015-01" db="EMBL/GenBank/DDBJ databases">
        <title>The Genome Sequence of Exophiala xenobiotica CBS118157.</title>
        <authorList>
            <consortium name="The Broad Institute Genomics Platform"/>
            <person name="Cuomo C."/>
            <person name="de Hoog S."/>
            <person name="Gorbushina A."/>
            <person name="Stielow B."/>
            <person name="Teixiera M."/>
            <person name="Abouelleil A."/>
            <person name="Chapman S.B."/>
            <person name="Priest M."/>
            <person name="Young S.K."/>
            <person name="Wortman J."/>
            <person name="Nusbaum C."/>
            <person name="Birren B."/>
        </authorList>
    </citation>
    <scope>NUCLEOTIDE SEQUENCE [LARGE SCALE GENOMIC DNA]</scope>
    <source>
        <strain evidence="8 9">CBS 118157</strain>
    </source>
</reference>
<protein>
    <recommendedName>
        <fullName evidence="7">Zn(2)-C6 fungal-type domain-containing protein</fullName>
    </recommendedName>
</protein>
<dbReference type="Pfam" id="PF00172">
    <property type="entry name" value="Zn_clus"/>
    <property type="match status" value="1"/>
</dbReference>
<dbReference type="SUPFAM" id="SSF57701">
    <property type="entry name" value="Zn2/Cys6 DNA-binding domain"/>
    <property type="match status" value="1"/>
</dbReference>
<feature type="region of interest" description="Disordered" evidence="6">
    <location>
        <begin position="1"/>
        <end position="31"/>
    </location>
</feature>
<gene>
    <name evidence="8" type="ORF">PV05_06870</name>
</gene>
<dbReference type="Gene3D" id="4.10.240.10">
    <property type="entry name" value="Zn(2)-C6 fungal-type DNA-binding domain"/>
    <property type="match status" value="1"/>
</dbReference>
<dbReference type="SMART" id="SM00906">
    <property type="entry name" value="Fungal_trans"/>
    <property type="match status" value="1"/>
</dbReference>
<keyword evidence="1" id="KW-0479">Metal-binding</keyword>
<dbReference type="CDD" id="cd12148">
    <property type="entry name" value="fungal_TF_MHR"/>
    <property type="match status" value="1"/>
</dbReference>
<keyword evidence="5" id="KW-0539">Nucleus</keyword>
<accession>A0A0D2EIT9</accession>
<dbReference type="Proteomes" id="UP000054342">
    <property type="component" value="Unassembled WGS sequence"/>
</dbReference>
<evidence type="ECO:0000256" key="1">
    <source>
        <dbReference type="ARBA" id="ARBA00022723"/>
    </source>
</evidence>
<feature type="domain" description="Zn(2)-C6 fungal-type" evidence="7">
    <location>
        <begin position="93"/>
        <end position="123"/>
    </location>
</feature>
<evidence type="ECO:0000256" key="4">
    <source>
        <dbReference type="ARBA" id="ARBA00023163"/>
    </source>
</evidence>
<dbReference type="InterPro" id="IPR001138">
    <property type="entry name" value="Zn2Cys6_DnaBD"/>
</dbReference>
<keyword evidence="3" id="KW-0238">DNA-binding</keyword>
<dbReference type="EMBL" id="KN847320">
    <property type="protein sequence ID" value="KIW54515.1"/>
    <property type="molecule type" value="Genomic_DNA"/>
</dbReference>
<dbReference type="InterPro" id="IPR036864">
    <property type="entry name" value="Zn2-C6_fun-type_DNA-bd_sf"/>
</dbReference>
<dbReference type="OrthoDB" id="3364175at2759"/>
<evidence type="ECO:0000313" key="9">
    <source>
        <dbReference type="Proteomes" id="UP000054342"/>
    </source>
</evidence>
<dbReference type="PROSITE" id="PS50048">
    <property type="entry name" value="ZN2_CY6_FUNGAL_2"/>
    <property type="match status" value="1"/>
</dbReference>
<keyword evidence="4" id="KW-0804">Transcription</keyword>
<dbReference type="InterPro" id="IPR007219">
    <property type="entry name" value="XnlR_reg_dom"/>
</dbReference>
<evidence type="ECO:0000313" key="8">
    <source>
        <dbReference type="EMBL" id="KIW54515.1"/>
    </source>
</evidence>
<sequence>MLEPRTHEIQDFNSLGIGTPGSGETNGEAKTTTGSQNICQLSIVTWSLAGALLLGRYRSLGAKVSQPSHPSSGPVPVRMSDTPALKRRRVTRACESCRSLKAKCDGNHPICGRCAGYGYACYWKDNGQRKGVSQCDHTQLGFLSVDDEMQKLRDSIAVYDSLLRGLRDKLSENDRKTVNLGLASLQIPVSDSTCTQGTTMTPSLTEQGVVKTSEKSPSQRYLGEASDIRFFHDMELAYCRPPEPDRQQGHPEARVDSYEQEGPIAQDPGDKSHVLLPERASADRLVYIYFSTIHIAYPFISEPDFRQTYESFWQSDSLEGFRGPWLSLLLTVFAIGSCYEGIAESEAEHPIQAQTSGQHQRYFDHAVTIARNYASKHTVDHVSALLAQCFYLLATCQTDRCWTTLGMAVRIAQSIGLHVEEGHRASCEDALAPREMCRRVWYSIFVLDRLLALQLGRPPAISEEGFYVDLPSRGSNVDLSSQNDQPEVNQKVWIGDYFLAMIKFSTIIGRVFDNLYGPKKATDVALILSVIDRLDSEMLQWRSQLPRHLRFDLSHTFENSMTFKRQRNMLAIKFYNLQALIHRSLLSPAKLLESSPSSRPVCQAEYGRISLSKRKCILAAQHTARLLHNIEDKKSLVYGFPWWQMISCLICASSILLVAGICVDLNLEGDVFSDIDWEAVDEDAEVCLTVFQALSSNSNAAKLARDMMQRLKKTRMMSRGKVPNLPEDGLVNPVENATDNSRNIMPSTEAFELTMPSPFDPFGPGQDSFNLMYQTMPYEVSEPVMWSAQFVNAAYNPFIARSNTEYDGR</sequence>
<dbReference type="HOGENOM" id="CLU_023747_0_0_1"/>